<keyword evidence="1" id="KW-0560">Oxidoreductase</keyword>
<dbReference type="InterPro" id="IPR020904">
    <property type="entry name" value="Sc_DH/Rdtase_CS"/>
</dbReference>
<reference evidence="3" key="1">
    <citation type="submission" date="2016-10" db="EMBL/GenBank/DDBJ databases">
        <authorList>
            <person name="Varghese N."/>
            <person name="Submissions S."/>
        </authorList>
    </citation>
    <scope>NUCLEOTIDE SEQUENCE [LARGE SCALE GENOMIC DNA]</scope>
    <source>
        <strain evidence="3">CGMCC 1.10683</strain>
    </source>
</reference>
<dbReference type="SUPFAM" id="SSF51735">
    <property type="entry name" value="NAD(P)-binding Rossmann-fold domains"/>
    <property type="match status" value="1"/>
</dbReference>
<dbReference type="EMBL" id="FOZV01000001">
    <property type="protein sequence ID" value="SFS33394.1"/>
    <property type="molecule type" value="Genomic_DNA"/>
</dbReference>
<proteinExistence type="predicted"/>
<sequence>MKLDGSIAAVVTGGASGLGEGTARALAAQGVKVALFDLNEEAGERIASEIGGAFCKVDVTDDASVAAGFGKARAAHGQERLTVNCAGIATGQKTVSRKKDTGEIRAHDMAQFERTVRVNLFGTFRVLSQSAAGMVTLEPMADGERGLIVNTASVAAQDGQIGQAAYSASKGGVYAMTLPVARDLAQEGVRCNTILPGIMWTPMMAGMDQKIQDALAAMIPFPSRLGTPADYASLVLELARNVYINGECIRLDGAIRLAPR</sequence>
<evidence type="ECO:0000313" key="2">
    <source>
        <dbReference type="EMBL" id="SFS33394.1"/>
    </source>
</evidence>
<dbReference type="PANTHER" id="PTHR43658:SF8">
    <property type="entry name" value="17-BETA-HYDROXYSTEROID DEHYDROGENASE 14-RELATED"/>
    <property type="match status" value="1"/>
</dbReference>
<dbReference type="PRINTS" id="PR00080">
    <property type="entry name" value="SDRFAMILY"/>
</dbReference>
<dbReference type="RefSeq" id="WP_092306760.1">
    <property type="nucleotide sequence ID" value="NZ_FOZV01000001.1"/>
</dbReference>
<dbReference type="Gene3D" id="3.40.50.720">
    <property type="entry name" value="NAD(P)-binding Rossmann-like Domain"/>
    <property type="match status" value="1"/>
</dbReference>
<dbReference type="Pfam" id="PF13561">
    <property type="entry name" value="adh_short_C2"/>
    <property type="match status" value="1"/>
</dbReference>
<accession>A0A1I6NZK9</accession>
<dbReference type="PRINTS" id="PR00081">
    <property type="entry name" value="GDHRDH"/>
</dbReference>
<evidence type="ECO:0000256" key="1">
    <source>
        <dbReference type="ARBA" id="ARBA00023002"/>
    </source>
</evidence>
<protein>
    <submittedName>
        <fullName evidence="2">NAD(P)-dependent dehydrogenase, short-chain alcohol dehydrogenase family</fullName>
    </submittedName>
</protein>
<name>A0A1I6NZK9_9CAUL</name>
<organism evidence="2 3">
    <name type="scientific">Brevundimonas viscosa</name>
    <dbReference type="NCBI Taxonomy" id="871741"/>
    <lineage>
        <taxon>Bacteria</taxon>
        <taxon>Pseudomonadati</taxon>
        <taxon>Pseudomonadota</taxon>
        <taxon>Alphaproteobacteria</taxon>
        <taxon>Caulobacterales</taxon>
        <taxon>Caulobacteraceae</taxon>
        <taxon>Brevundimonas</taxon>
    </lineage>
</organism>
<dbReference type="OrthoDB" id="9795647at2"/>
<evidence type="ECO:0000313" key="3">
    <source>
        <dbReference type="Proteomes" id="UP000198788"/>
    </source>
</evidence>
<dbReference type="AlphaFoldDB" id="A0A1I6NZK9"/>
<dbReference type="PANTHER" id="PTHR43658">
    <property type="entry name" value="SHORT-CHAIN DEHYDROGENASE/REDUCTASE"/>
    <property type="match status" value="1"/>
</dbReference>
<gene>
    <name evidence="2" type="ORF">SAMN05192570_0690</name>
</gene>
<dbReference type="PROSITE" id="PS00061">
    <property type="entry name" value="ADH_SHORT"/>
    <property type="match status" value="1"/>
</dbReference>
<dbReference type="GO" id="GO:0016491">
    <property type="term" value="F:oxidoreductase activity"/>
    <property type="evidence" value="ECO:0007669"/>
    <property type="project" value="UniProtKB-KW"/>
</dbReference>
<dbReference type="InterPro" id="IPR036291">
    <property type="entry name" value="NAD(P)-bd_dom_sf"/>
</dbReference>
<keyword evidence="3" id="KW-1185">Reference proteome</keyword>
<dbReference type="Proteomes" id="UP000198788">
    <property type="component" value="Unassembled WGS sequence"/>
</dbReference>
<dbReference type="STRING" id="871741.SAMN05192570_0690"/>
<dbReference type="InterPro" id="IPR002347">
    <property type="entry name" value="SDR_fam"/>
</dbReference>